<dbReference type="InterPro" id="IPR000700">
    <property type="entry name" value="PAS-assoc_C"/>
</dbReference>
<dbReference type="OrthoDB" id="319881at2"/>
<feature type="domain" description="PAS" evidence="3">
    <location>
        <begin position="302"/>
        <end position="346"/>
    </location>
</feature>
<dbReference type="PANTHER" id="PTHR43156">
    <property type="entry name" value="STAGE II SPORULATION PROTEIN E-RELATED"/>
    <property type="match status" value="1"/>
</dbReference>
<dbReference type="InterPro" id="IPR000014">
    <property type="entry name" value="PAS"/>
</dbReference>
<feature type="domain" description="PAC" evidence="4">
    <location>
        <begin position="256"/>
        <end position="308"/>
    </location>
</feature>
<dbReference type="InterPro" id="IPR013655">
    <property type="entry name" value="PAS_fold_3"/>
</dbReference>
<dbReference type="InterPro" id="IPR035965">
    <property type="entry name" value="PAS-like_dom_sf"/>
</dbReference>
<dbReference type="InterPro" id="IPR013656">
    <property type="entry name" value="PAS_4"/>
</dbReference>
<keyword evidence="1" id="KW-0378">Hydrolase</keyword>
<feature type="region of interest" description="Disordered" evidence="2">
    <location>
        <begin position="1"/>
        <end position="20"/>
    </location>
</feature>
<dbReference type="Pfam" id="PF13185">
    <property type="entry name" value="GAF_2"/>
    <property type="match status" value="1"/>
</dbReference>
<proteinExistence type="predicted"/>
<dbReference type="Pfam" id="PF08447">
    <property type="entry name" value="PAS_3"/>
    <property type="match status" value="1"/>
</dbReference>
<dbReference type="InterPro" id="IPR003018">
    <property type="entry name" value="GAF"/>
</dbReference>
<evidence type="ECO:0000259" key="3">
    <source>
        <dbReference type="PROSITE" id="PS50112"/>
    </source>
</evidence>
<dbReference type="AlphaFoldDB" id="A0A7Z8K115"/>
<name>A0A7Z8K115_9CELL</name>
<evidence type="ECO:0000313" key="6">
    <source>
        <dbReference type="Proteomes" id="UP000308121"/>
    </source>
</evidence>
<dbReference type="Proteomes" id="UP000308121">
    <property type="component" value="Unassembled WGS sequence"/>
</dbReference>
<dbReference type="Gene3D" id="2.10.70.100">
    <property type="match status" value="1"/>
</dbReference>
<gene>
    <name evidence="5" type="ORF">FA014_08230</name>
</gene>
<dbReference type="SMART" id="SM00331">
    <property type="entry name" value="PP2C_SIG"/>
    <property type="match status" value="1"/>
</dbReference>
<dbReference type="InterPro" id="IPR052016">
    <property type="entry name" value="Bact_Sigma-Reg"/>
</dbReference>
<dbReference type="EMBL" id="SZYE01000048">
    <property type="protein sequence ID" value="TKR24026.1"/>
    <property type="molecule type" value="Genomic_DNA"/>
</dbReference>
<dbReference type="PROSITE" id="PS50112">
    <property type="entry name" value="PAS"/>
    <property type="match status" value="1"/>
</dbReference>
<dbReference type="InterPro" id="IPR029016">
    <property type="entry name" value="GAF-like_dom_sf"/>
</dbReference>
<feature type="compositionally biased region" description="Low complexity" evidence="2">
    <location>
        <begin position="9"/>
        <end position="20"/>
    </location>
</feature>
<dbReference type="InterPro" id="IPR001932">
    <property type="entry name" value="PPM-type_phosphatase-like_dom"/>
</dbReference>
<dbReference type="CDD" id="cd00130">
    <property type="entry name" value="PAS"/>
    <property type="match status" value="2"/>
</dbReference>
<evidence type="ECO:0000313" key="5">
    <source>
        <dbReference type="EMBL" id="TKR24026.1"/>
    </source>
</evidence>
<dbReference type="Pfam" id="PF08448">
    <property type="entry name" value="PAS_4"/>
    <property type="match status" value="1"/>
</dbReference>
<dbReference type="SUPFAM" id="SSF55785">
    <property type="entry name" value="PYP-like sensor domain (PAS domain)"/>
    <property type="match status" value="2"/>
</dbReference>
<dbReference type="SMART" id="SM00065">
    <property type="entry name" value="GAF"/>
    <property type="match status" value="2"/>
</dbReference>
<dbReference type="Pfam" id="PF07228">
    <property type="entry name" value="SpoIIE"/>
    <property type="match status" value="1"/>
</dbReference>
<reference evidence="5 6" key="1">
    <citation type="submission" date="2019-05" db="EMBL/GenBank/DDBJ databases">
        <title>Genome sequence of Cellulomonas hominis strain CS1.</title>
        <authorList>
            <person name="Belmont J."/>
            <person name="Maclea K.S."/>
        </authorList>
    </citation>
    <scope>NUCLEOTIDE SEQUENCE [LARGE SCALE GENOMIC DNA]</scope>
    <source>
        <strain evidence="5 6">CS1</strain>
    </source>
</reference>
<evidence type="ECO:0000256" key="2">
    <source>
        <dbReference type="SAM" id="MobiDB-lite"/>
    </source>
</evidence>
<sequence>MEGPVPDHPAQSPATPSPQSAVQRLLTSVGNPALERLAQLASRLLAASSSQVSLLADVPSAGTGAPTAADVGPVVGATGTRSALQDRVCAVTARLGEPLVVADASGDDRLRDLGVVADGEVRAYLGVPLVGKDGHVVGALCVYDAQVRAWSTDDVLVLTDLAASAVAELELSALAVEYEADRVRWQLAVTAGGVGSFDWDLVTGVLAWDDELHAVFGVAPGTFGGTIEAFDACLHPDDRARVAEALQDAIDRVGPYSAEYRVLHPSGEVRWVRAKGLALPGPEGTAVRVLGAAYDTTVEREADARIARVLETMQTAFFLLDDAWRFSYVNAEAERVLGRSRGELLGGVIWDLFPLSVGSAFEEHYRGAAETGVARSFEAYYPPPLDGWYEVRAHPGPDGLSVYFHDITERRRLEEQRAAALAEADAATSRLALLATVGEDLSATLDTEYAVARLARHVVRHFGSWALVTLWDEDRRLRDIAGYHADPARRRAVARYAQVRLGALSPSSFLHRALRSGEPVVIPGATAAVLPLLTGEAHDVFAELAPRTGYAVPMRARGRTVGAISLFLDEGHADLADADLALLVQVADRAGLALDNARLYEGQRGMAETLQRALLSAPAQPDDLDVAVRYVPAARAAQVGGDWYDAFLQTSGSTVVVIGDVMGHDRHAAAVMSQVRTLLRGIAATTGGSPAEVLRSLDAVLDTLRVDAMATAVVGRLEQTAEDRAAGTTRFRWTNAGHLPPLLVAPDGTVRELRAPRPELVLGVSPENARTDSVVEIPRGSTVLLYTDGLVERRGAHLQEGIDGLAELVAELAPEARARATGSATLDAAFLADAVLARGLAGDAPEDDIALLVVHLGLQDGSRPRG</sequence>
<dbReference type="Gene3D" id="3.60.40.10">
    <property type="entry name" value="PPM-type phosphatase domain"/>
    <property type="match status" value="1"/>
</dbReference>
<dbReference type="InterPro" id="IPR036457">
    <property type="entry name" value="PPM-type-like_dom_sf"/>
</dbReference>
<evidence type="ECO:0000259" key="4">
    <source>
        <dbReference type="PROSITE" id="PS50113"/>
    </source>
</evidence>
<dbReference type="SUPFAM" id="SSF81606">
    <property type="entry name" value="PP2C-like"/>
    <property type="match status" value="1"/>
</dbReference>
<dbReference type="Pfam" id="PF01590">
    <property type="entry name" value="GAF"/>
    <property type="match status" value="1"/>
</dbReference>
<comment type="caution">
    <text evidence="5">The sequence shown here is derived from an EMBL/GenBank/DDBJ whole genome shotgun (WGS) entry which is preliminary data.</text>
</comment>
<protein>
    <submittedName>
        <fullName evidence="5">GAF domain-containing protein</fullName>
    </submittedName>
</protein>
<dbReference type="GO" id="GO:0016791">
    <property type="term" value="F:phosphatase activity"/>
    <property type="evidence" value="ECO:0007669"/>
    <property type="project" value="TreeGrafter"/>
</dbReference>
<dbReference type="NCBIfam" id="TIGR00229">
    <property type="entry name" value="sensory_box"/>
    <property type="match status" value="1"/>
</dbReference>
<dbReference type="PANTHER" id="PTHR43156:SF2">
    <property type="entry name" value="STAGE II SPORULATION PROTEIN E"/>
    <property type="match status" value="1"/>
</dbReference>
<dbReference type="Gene3D" id="3.30.450.20">
    <property type="entry name" value="PAS domain"/>
    <property type="match status" value="2"/>
</dbReference>
<evidence type="ECO:0000256" key="1">
    <source>
        <dbReference type="ARBA" id="ARBA00022801"/>
    </source>
</evidence>
<dbReference type="SMART" id="SM00091">
    <property type="entry name" value="PAS"/>
    <property type="match status" value="2"/>
</dbReference>
<dbReference type="PROSITE" id="PS50113">
    <property type="entry name" value="PAC"/>
    <property type="match status" value="1"/>
</dbReference>
<organism evidence="5 6">
    <name type="scientific">Cellulomonas hominis</name>
    <dbReference type="NCBI Taxonomy" id="156981"/>
    <lineage>
        <taxon>Bacteria</taxon>
        <taxon>Bacillati</taxon>
        <taxon>Actinomycetota</taxon>
        <taxon>Actinomycetes</taxon>
        <taxon>Micrococcales</taxon>
        <taxon>Cellulomonadaceae</taxon>
        <taxon>Cellulomonas</taxon>
    </lineage>
</organism>
<dbReference type="Gene3D" id="3.30.450.40">
    <property type="match status" value="2"/>
</dbReference>
<dbReference type="SUPFAM" id="SSF55781">
    <property type="entry name" value="GAF domain-like"/>
    <property type="match status" value="2"/>
</dbReference>
<accession>A0A7Z8K115</accession>